<dbReference type="EMBL" id="JAWDGP010004413">
    <property type="protein sequence ID" value="KAK3764678.1"/>
    <property type="molecule type" value="Genomic_DNA"/>
</dbReference>
<dbReference type="Proteomes" id="UP001283361">
    <property type="component" value="Unassembled WGS sequence"/>
</dbReference>
<accession>A0AAE0Z8A3</accession>
<comment type="caution">
    <text evidence="1">The sequence shown here is derived from an EMBL/GenBank/DDBJ whole genome shotgun (WGS) entry which is preliminary data.</text>
</comment>
<reference evidence="1" key="1">
    <citation type="journal article" date="2023" name="G3 (Bethesda)">
        <title>A reference genome for the long-term kleptoplast-retaining sea slug Elysia crispata morphotype clarki.</title>
        <authorList>
            <person name="Eastman K.E."/>
            <person name="Pendleton A.L."/>
            <person name="Shaikh M.A."/>
            <person name="Suttiyut T."/>
            <person name="Ogas R."/>
            <person name="Tomko P."/>
            <person name="Gavelis G."/>
            <person name="Widhalm J.R."/>
            <person name="Wisecaver J.H."/>
        </authorList>
    </citation>
    <scope>NUCLEOTIDE SEQUENCE</scope>
    <source>
        <strain evidence="1">ECLA1</strain>
    </source>
</reference>
<gene>
    <name evidence="1" type="ORF">RRG08_019880</name>
</gene>
<proteinExistence type="predicted"/>
<protein>
    <submittedName>
        <fullName evidence="1">Uncharacterized protein</fullName>
    </submittedName>
</protein>
<organism evidence="1 2">
    <name type="scientific">Elysia crispata</name>
    <name type="common">lettuce slug</name>
    <dbReference type="NCBI Taxonomy" id="231223"/>
    <lineage>
        <taxon>Eukaryota</taxon>
        <taxon>Metazoa</taxon>
        <taxon>Spiralia</taxon>
        <taxon>Lophotrochozoa</taxon>
        <taxon>Mollusca</taxon>
        <taxon>Gastropoda</taxon>
        <taxon>Heterobranchia</taxon>
        <taxon>Euthyneura</taxon>
        <taxon>Panpulmonata</taxon>
        <taxon>Sacoglossa</taxon>
        <taxon>Placobranchoidea</taxon>
        <taxon>Plakobranchidae</taxon>
        <taxon>Elysia</taxon>
    </lineage>
</organism>
<dbReference type="AlphaFoldDB" id="A0AAE0Z8A3"/>
<name>A0AAE0Z8A3_9GAST</name>
<sequence>MPIFVKSLAWFRPHKREQFLCPSRGLTTELMADAGGAVRRKAQIRFRLQGVSSPGSTILIARTRCPSAAGKIASRFRFCFVFFLTIIRQRVLAKNPVGPSHSFIDL</sequence>
<evidence type="ECO:0000313" key="1">
    <source>
        <dbReference type="EMBL" id="KAK3764678.1"/>
    </source>
</evidence>
<evidence type="ECO:0000313" key="2">
    <source>
        <dbReference type="Proteomes" id="UP001283361"/>
    </source>
</evidence>
<keyword evidence="2" id="KW-1185">Reference proteome</keyword>